<reference evidence="3 4" key="1">
    <citation type="journal article" date="2014" name="Int. J. Syst. Evol. Microbiol.">
        <title>Listeria floridensis sp. nov., Listeria aquatica sp. nov., Listeria cornellensis sp. nov., Listeria riparia sp. nov. and Listeria grandensis sp. nov., from agricultural and natural environments.</title>
        <authorList>
            <person name="den Bakker H.C."/>
            <person name="Warchocki S."/>
            <person name="Wright E.M."/>
            <person name="Allred A.F."/>
            <person name="Ahlstrom C."/>
            <person name="Manuel C.S."/>
            <person name="Stasiewicz M.J."/>
            <person name="Burrell A."/>
            <person name="Roof S."/>
            <person name="Strawn L."/>
            <person name="Fortes E.D."/>
            <person name="Nightingale K.K."/>
            <person name="Kephart D."/>
            <person name="Wiedmann M."/>
        </authorList>
    </citation>
    <scope>NUCLEOTIDE SEQUENCE [LARGE SCALE GENOMIC DNA]</scope>
    <source>
        <strain evidence="4">FSL F6-971</strain>
    </source>
</reference>
<feature type="domain" description="NAD-dependent epimerase/dehydratase" evidence="2">
    <location>
        <begin position="10"/>
        <end position="240"/>
    </location>
</feature>
<organism evidence="3 4">
    <name type="scientific">Listeria grandensis FSL F6-0971</name>
    <dbReference type="NCBI Taxonomy" id="1265819"/>
    <lineage>
        <taxon>Bacteria</taxon>
        <taxon>Bacillati</taxon>
        <taxon>Bacillota</taxon>
        <taxon>Bacilli</taxon>
        <taxon>Bacillales</taxon>
        <taxon>Listeriaceae</taxon>
        <taxon>Listeria</taxon>
    </lineage>
</organism>
<sequence length="315" mass="35420">MGKIMRKKRILITGGCGFIGSRVVQNLLATPHEVFVMDDLSSGHRSAIPEMLVDLKVCDIRSDAAQEYIKEIAPHFVIHLAAQIDVQVSLEQQQLDADINIMGTLNVMEACKELADFERFVFASSAAVYGNSTELPLMEDAAPMPISPYGMSKWMGEQYLELNNEMVDFPYCVLRFANVYGQKETGAKDVISDFWDKMIHEKSPIIHGDGEQTRDFVYVADIAEALILALNVRKNGIYNISTGEQTSINDVLSVMSDLLQVTVVPENRRNRIGDVRDSRLSNAKFQEVTGWRPQYTLAKGLEQMHLEKQEMVLVK</sequence>
<evidence type="ECO:0000256" key="1">
    <source>
        <dbReference type="ARBA" id="ARBA00007637"/>
    </source>
</evidence>
<dbReference type="PANTHER" id="PTHR43000">
    <property type="entry name" value="DTDP-D-GLUCOSE 4,6-DEHYDRATASE-RELATED"/>
    <property type="match status" value="1"/>
</dbReference>
<dbReference type="EMBL" id="AODD01000030">
    <property type="protein sequence ID" value="EUJ20035.1"/>
    <property type="molecule type" value="Genomic_DNA"/>
</dbReference>
<dbReference type="PATRIC" id="fig|1265819.5.peg.2944"/>
<proteinExistence type="inferred from homology"/>
<keyword evidence="4" id="KW-1185">Reference proteome</keyword>
<dbReference type="Gene3D" id="3.40.50.720">
    <property type="entry name" value="NAD(P)-binding Rossmann-like Domain"/>
    <property type="match status" value="1"/>
</dbReference>
<evidence type="ECO:0000313" key="4">
    <source>
        <dbReference type="Proteomes" id="UP000019253"/>
    </source>
</evidence>
<comment type="similarity">
    <text evidence="1">Belongs to the NAD(P)-dependent epimerase/dehydratase family.</text>
</comment>
<protein>
    <submittedName>
        <fullName evidence="3">NAD-dependent epimerase/dehydratase</fullName>
    </submittedName>
</protein>
<dbReference type="SUPFAM" id="SSF51735">
    <property type="entry name" value="NAD(P)-binding Rossmann-fold domains"/>
    <property type="match status" value="1"/>
</dbReference>
<dbReference type="Pfam" id="PF01370">
    <property type="entry name" value="Epimerase"/>
    <property type="match status" value="1"/>
</dbReference>
<evidence type="ECO:0000313" key="3">
    <source>
        <dbReference type="EMBL" id="EUJ20035.1"/>
    </source>
</evidence>
<dbReference type="InterPro" id="IPR036291">
    <property type="entry name" value="NAD(P)-bd_dom_sf"/>
</dbReference>
<name>W7B4C1_9LIST</name>
<accession>W7B4C1</accession>
<comment type="caution">
    <text evidence="3">The sequence shown here is derived from an EMBL/GenBank/DDBJ whole genome shotgun (WGS) entry which is preliminary data.</text>
</comment>
<dbReference type="STRING" id="1265819.PGRAN_14742"/>
<gene>
    <name evidence="3" type="ORF">PGRAN_14742</name>
</gene>
<evidence type="ECO:0000259" key="2">
    <source>
        <dbReference type="Pfam" id="PF01370"/>
    </source>
</evidence>
<dbReference type="AlphaFoldDB" id="W7B4C1"/>
<dbReference type="Proteomes" id="UP000019253">
    <property type="component" value="Unassembled WGS sequence"/>
</dbReference>
<dbReference type="InterPro" id="IPR001509">
    <property type="entry name" value="Epimerase_deHydtase"/>
</dbReference>